<dbReference type="Proteomes" id="UP000103309">
    <property type="component" value="Segment"/>
</dbReference>
<proteinExistence type="predicted"/>
<feature type="compositionally biased region" description="Low complexity" evidence="1">
    <location>
        <begin position="14"/>
        <end position="40"/>
    </location>
</feature>
<name>F1AX37_ORFV</name>
<protein>
    <submittedName>
        <fullName evidence="2">PP195</fullName>
    </submittedName>
</protein>
<evidence type="ECO:0000313" key="3">
    <source>
        <dbReference type="Proteomes" id="UP000103309"/>
    </source>
</evidence>
<organismHost>
    <name type="scientific">Homo sapiens</name>
    <name type="common">Human</name>
    <dbReference type="NCBI Taxonomy" id="9606"/>
</organismHost>
<evidence type="ECO:0000256" key="1">
    <source>
        <dbReference type="SAM" id="MobiDB-lite"/>
    </source>
</evidence>
<organismHost>
    <name type="scientific">Capra hircus</name>
    <name type="common">Goat</name>
    <dbReference type="NCBI Taxonomy" id="9925"/>
</organismHost>
<feature type="region of interest" description="Disordered" evidence="1">
    <location>
        <begin position="1"/>
        <end position="68"/>
    </location>
</feature>
<reference evidence="2 3" key="1">
    <citation type="submission" date="2010-04" db="EMBL/GenBank/DDBJ databases">
        <title>Novel immune-modulators identified by a rapid, functional screen of the Parapox virus genome.</title>
        <authorList>
            <person name="McGuire M.J."/>
            <person name="Sykes K.F."/>
            <person name="Johnston S.A."/>
        </authorList>
    </citation>
    <scope>NUCLEOTIDE SEQUENCE [LARGE SCALE GENOMIC DNA]</scope>
    <source>
        <strain evidence="2">D1701</strain>
    </source>
</reference>
<feature type="compositionally biased region" description="Polar residues" evidence="1">
    <location>
        <begin position="48"/>
        <end position="62"/>
    </location>
</feature>
<accession>F1AX37</accession>
<organism evidence="2 3">
    <name type="scientific">Orf virus</name>
    <name type="common">ORFV</name>
    <dbReference type="NCBI Taxonomy" id="10258"/>
    <lineage>
        <taxon>Viruses</taxon>
        <taxon>Varidnaviria</taxon>
        <taxon>Bamfordvirae</taxon>
        <taxon>Nucleocytoviricota</taxon>
        <taxon>Pokkesviricetes</taxon>
        <taxon>Chitovirales</taxon>
        <taxon>Poxviridae</taxon>
        <taxon>Chordopoxvirinae</taxon>
        <taxon>Parapoxvirus</taxon>
        <taxon>Parapoxvirus orf</taxon>
    </lineage>
</organism>
<organismHost>
    <name type="scientific">Ovis aries</name>
    <name type="common">Sheep</name>
    <dbReference type="NCBI Taxonomy" id="9940"/>
</organismHost>
<feature type="compositionally biased region" description="Low complexity" evidence="1">
    <location>
        <begin position="156"/>
        <end position="173"/>
    </location>
</feature>
<evidence type="ECO:0000313" key="2">
    <source>
        <dbReference type="EMBL" id="ADY76889.1"/>
    </source>
</evidence>
<dbReference type="EMBL" id="HM133903">
    <property type="protein sequence ID" value="ADY76889.1"/>
    <property type="molecule type" value="Genomic_DNA"/>
</dbReference>
<sequence length="189" mass="21138">MTRRSAPCSPLPPSWTSCSPWWSAARRSSPPRGTTTTPSRTDARAPRSSSETCASWRSSSTGGPAASRTACVCATGPRAPSWTRHWGSCASEASTARRLRSARATSRRTICPRWGQYRPRSRRVYNVKNISKILKVRVFRGRPTNQSLKWRGWKWTSRSSTSTRSRARATTTRPSRRSTSRPRSPAADR</sequence>
<dbReference type="PROSITE" id="PS51257">
    <property type="entry name" value="PROKAR_LIPOPROTEIN"/>
    <property type="match status" value="1"/>
</dbReference>
<feature type="region of interest" description="Disordered" evidence="1">
    <location>
        <begin position="152"/>
        <end position="189"/>
    </location>
</feature>